<dbReference type="EC" id="6.1.1.1" evidence="1"/>
<reference evidence="8" key="1">
    <citation type="journal article" date="2014" name="Front. Microbiol.">
        <title>High frequency of phylogenetically diverse reductive dehalogenase-homologous genes in deep subseafloor sedimentary metagenomes.</title>
        <authorList>
            <person name="Kawai M."/>
            <person name="Futagami T."/>
            <person name="Toyoda A."/>
            <person name="Takaki Y."/>
            <person name="Nishi S."/>
            <person name="Hori S."/>
            <person name="Arai W."/>
            <person name="Tsubouchi T."/>
            <person name="Morono Y."/>
            <person name="Uchiyama I."/>
            <person name="Ito T."/>
            <person name="Fujiyama A."/>
            <person name="Inagaki F."/>
            <person name="Takami H."/>
        </authorList>
    </citation>
    <scope>NUCLEOTIDE SEQUENCE</scope>
    <source>
        <strain evidence="8">Expedition CK06-06</strain>
    </source>
</reference>
<dbReference type="Gene3D" id="1.10.240.10">
    <property type="entry name" value="Tyrosyl-Transfer RNA Synthetase"/>
    <property type="match status" value="1"/>
</dbReference>
<name>X1LUH1_9ZZZZ</name>
<comment type="catalytic activity">
    <reaction evidence="7">
        <text>tRNA(Tyr) + L-tyrosine + ATP = L-tyrosyl-tRNA(Tyr) + AMP + diphosphate + H(+)</text>
        <dbReference type="Rhea" id="RHEA:10220"/>
        <dbReference type="Rhea" id="RHEA-COMP:9706"/>
        <dbReference type="Rhea" id="RHEA-COMP:9707"/>
        <dbReference type="ChEBI" id="CHEBI:15378"/>
        <dbReference type="ChEBI" id="CHEBI:30616"/>
        <dbReference type="ChEBI" id="CHEBI:33019"/>
        <dbReference type="ChEBI" id="CHEBI:58315"/>
        <dbReference type="ChEBI" id="CHEBI:78442"/>
        <dbReference type="ChEBI" id="CHEBI:78536"/>
        <dbReference type="ChEBI" id="CHEBI:456215"/>
        <dbReference type="EC" id="6.1.1.1"/>
    </reaction>
</comment>
<dbReference type="PANTHER" id="PTHR11766:SF1">
    <property type="entry name" value="TYROSINE--TRNA LIGASE"/>
    <property type="match status" value="1"/>
</dbReference>
<evidence type="ECO:0000256" key="1">
    <source>
        <dbReference type="ARBA" id="ARBA00013160"/>
    </source>
</evidence>
<dbReference type="InterPro" id="IPR002305">
    <property type="entry name" value="aa-tRNA-synth_Ic"/>
</dbReference>
<evidence type="ECO:0000313" key="8">
    <source>
        <dbReference type="EMBL" id="GAI22758.1"/>
    </source>
</evidence>
<feature type="non-terminal residue" evidence="8">
    <location>
        <position position="166"/>
    </location>
</feature>
<keyword evidence="3" id="KW-0547">Nucleotide-binding</keyword>
<dbReference type="InterPro" id="IPR014729">
    <property type="entry name" value="Rossmann-like_a/b/a_fold"/>
</dbReference>
<evidence type="ECO:0000256" key="6">
    <source>
        <dbReference type="ARBA" id="ARBA00023146"/>
    </source>
</evidence>
<dbReference type="Gene3D" id="3.40.50.620">
    <property type="entry name" value="HUPs"/>
    <property type="match status" value="1"/>
</dbReference>
<dbReference type="PRINTS" id="PR01040">
    <property type="entry name" value="TRNASYNTHTYR"/>
</dbReference>
<keyword evidence="6" id="KW-0030">Aminoacyl-tRNA synthetase</keyword>
<dbReference type="NCBIfam" id="TIGR00234">
    <property type="entry name" value="tyrS"/>
    <property type="match status" value="1"/>
</dbReference>
<dbReference type="GO" id="GO:0004831">
    <property type="term" value="F:tyrosine-tRNA ligase activity"/>
    <property type="evidence" value="ECO:0007669"/>
    <property type="project" value="UniProtKB-EC"/>
</dbReference>
<sequence length="166" mass="18846">MVDKKKTEVRWQSEWFDKFTLTDIIQLTSKFTIAQLMAREDFSSRYSAGRPIALTELLYPLLQAYDSVAIQADVEFGGTDQKFNFLVGRELQSMVGQRPQQCFTVPLLAGTDGIQKMSKSLGNYIGVAEPPNEIYGKVMSIPDSLTLPYFESLTDVPDEELEEFRQ</sequence>
<dbReference type="EMBL" id="BARV01018713">
    <property type="protein sequence ID" value="GAI22758.1"/>
    <property type="molecule type" value="Genomic_DNA"/>
</dbReference>
<accession>X1LUH1</accession>
<dbReference type="PANTHER" id="PTHR11766">
    <property type="entry name" value="TYROSYL-TRNA SYNTHETASE"/>
    <property type="match status" value="1"/>
</dbReference>
<proteinExistence type="predicted"/>
<evidence type="ECO:0000256" key="3">
    <source>
        <dbReference type="ARBA" id="ARBA00022741"/>
    </source>
</evidence>
<keyword evidence="5" id="KW-0648">Protein biosynthesis</keyword>
<keyword evidence="4" id="KW-0067">ATP-binding</keyword>
<gene>
    <name evidence="8" type="ORF">S06H3_31581</name>
</gene>
<dbReference type="SUPFAM" id="SSF52374">
    <property type="entry name" value="Nucleotidylyl transferase"/>
    <property type="match status" value="1"/>
</dbReference>
<protein>
    <recommendedName>
        <fullName evidence="1">tyrosine--tRNA ligase</fullName>
        <ecNumber evidence="1">6.1.1.1</ecNumber>
    </recommendedName>
</protein>
<evidence type="ECO:0000256" key="5">
    <source>
        <dbReference type="ARBA" id="ARBA00022917"/>
    </source>
</evidence>
<comment type="caution">
    <text evidence="8">The sequence shown here is derived from an EMBL/GenBank/DDBJ whole genome shotgun (WGS) entry which is preliminary data.</text>
</comment>
<keyword evidence="2" id="KW-0436">Ligase</keyword>
<evidence type="ECO:0000256" key="2">
    <source>
        <dbReference type="ARBA" id="ARBA00022598"/>
    </source>
</evidence>
<organism evidence="8">
    <name type="scientific">marine sediment metagenome</name>
    <dbReference type="NCBI Taxonomy" id="412755"/>
    <lineage>
        <taxon>unclassified sequences</taxon>
        <taxon>metagenomes</taxon>
        <taxon>ecological metagenomes</taxon>
    </lineage>
</organism>
<dbReference type="GO" id="GO:0005524">
    <property type="term" value="F:ATP binding"/>
    <property type="evidence" value="ECO:0007669"/>
    <property type="project" value="UniProtKB-KW"/>
</dbReference>
<dbReference type="GO" id="GO:0006437">
    <property type="term" value="P:tyrosyl-tRNA aminoacylation"/>
    <property type="evidence" value="ECO:0007669"/>
    <property type="project" value="InterPro"/>
</dbReference>
<evidence type="ECO:0000256" key="4">
    <source>
        <dbReference type="ARBA" id="ARBA00022840"/>
    </source>
</evidence>
<dbReference type="InterPro" id="IPR002307">
    <property type="entry name" value="Tyr-tRNA-ligase"/>
</dbReference>
<dbReference type="InterPro" id="IPR024088">
    <property type="entry name" value="Tyr-tRNA-ligase_bac-type"/>
</dbReference>
<dbReference type="Pfam" id="PF00579">
    <property type="entry name" value="tRNA-synt_1b"/>
    <property type="match status" value="1"/>
</dbReference>
<dbReference type="GO" id="GO:0005829">
    <property type="term" value="C:cytosol"/>
    <property type="evidence" value="ECO:0007669"/>
    <property type="project" value="TreeGrafter"/>
</dbReference>
<evidence type="ECO:0000256" key="7">
    <source>
        <dbReference type="ARBA" id="ARBA00048248"/>
    </source>
</evidence>
<dbReference type="AlphaFoldDB" id="X1LUH1"/>